<organism evidence="2 3">
    <name type="scientific">Collimonas pratensis</name>
    <dbReference type="NCBI Taxonomy" id="279113"/>
    <lineage>
        <taxon>Bacteria</taxon>
        <taxon>Pseudomonadati</taxon>
        <taxon>Pseudomonadota</taxon>
        <taxon>Betaproteobacteria</taxon>
        <taxon>Burkholderiales</taxon>
        <taxon>Oxalobacteraceae</taxon>
        <taxon>Collimonas</taxon>
    </lineage>
</organism>
<dbReference type="EMBL" id="CP013236">
    <property type="protein sequence ID" value="AMP15908.1"/>
    <property type="molecule type" value="Genomic_DNA"/>
</dbReference>
<evidence type="ECO:0000256" key="1">
    <source>
        <dbReference type="SAM" id="MobiDB-lite"/>
    </source>
</evidence>
<dbReference type="Proteomes" id="UP000074914">
    <property type="component" value="Chromosome"/>
</dbReference>
<sequence length="58" mass="5958">MAAFTDSYNNIVRAVKNYHAQSVAGGLGTGGQLAVQGDGDNGTPVPSKKKTAKRPSPQ</sequence>
<protein>
    <submittedName>
        <fullName evidence="2">Peptidoglycan-binding 1 domain protein</fullName>
    </submittedName>
</protein>
<keyword evidence="3" id="KW-1185">Reference proteome</keyword>
<feature type="compositionally biased region" description="Basic residues" evidence="1">
    <location>
        <begin position="47"/>
        <end position="58"/>
    </location>
</feature>
<proteinExistence type="predicted"/>
<accession>A0ABM5Z9Q9</accession>
<evidence type="ECO:0000313" key="2">
    <source>
        <dbReference type="EMBL" id="AMP15908.1"/>
    </source>
</evidence>
<gene>
    <name evidence="2" type="ORF">CPter291_3674</name>
</gene>
<name>A0ABM5Z9Q9_9BURK</name>
<feature type="region of interest" description="Disordered" evidence="1">
    <location>
        <begin position="25"/>
        <end position="58"/>
    </location>
</feature>
<dbReference type="RefSeq" id="WP_335340344.1">
    <property type="nucleotide sequence ID" value="NZ_CP013236.1"/>
</dbReference>
<evidence type="ECO:0000313" key="3">
    <source>
        <dbReference type="Proteomes" id="UP000074914"/>
    </source>
</evidence>
<reference evidence="2 3" key="1">
    <citation type="submission" date="2015-11" db="EMBL/GenBank/DDBJ databases">
        <title>Exploring the genomic traits of fungus-feeding bacterial genus Collimonas.</title>
        <authorList>
            <person name="Song C."/>
            <person name="Schmidt R."/>
            <person name="de Jager V."/>
            <person name="Krzyzanowska D."/>
            <person name="Jongedijk E."/>
            <person name="Cankar K."/>
            <person name="Beekwilder J."/>
            <person name="van Veen A."/>
            <person name="de Boer W."/>
            <person name="van Veen J.A."/>
            <person name="Garbeva P."/>
        </authorList>
    </citation>
    <scope>NUCLEOTIDE SEQUENCE [LARGE SCALE GENOMIC DNA]</scope>
    <source>
        <strain evidence="2 3">Ter291</strain>
    </source>
</reference>